<dbReference type="RefSeq" id="WP_097652553.1">
    <property type="nucleotide sequence ID" value="NZ_LYXE01000085.1"/>
</dbReference>
<dbReference type="OrthoDB" id="190810at2"/>
<dbReference type="InterPro" id="IPR005158">
    <property type="entry name" value="BTAD"/>
</dbReference>
<dbReference type="AlphaFoldDB" id="A0A2H3KLY1"/>
<dbReference type="InterPro" id="IPR027417">
    <property type="entry name" value="P-loop_NTPase"/>
</dbReference>
<dbReference type="SUPFAM" id="SSF46894">
    <property type="entry name" value="C-terminal effector domain of the bipartite response regulators"/>
    <property type="match status" value="1"/>
</dbReference>
<dbReference type="EMBL" id="LYXE01000085">
    <property type="protein sequence ID" value="PDV99055.1"/>
    <property type="molecule type" value="Genomic_DNA"/>
</dbReference>
<sequence length="1071" mass="119498">MVAMVQIRLLGGCTLVVDGSPAVELDSPRLQALLAYLALHRDAPLGRAQVAFQLWPDSTEVQALTNLRGLLHRMRLALPWFDQLVRSERQALIWQPRCAWSLDVAAFQAALEAASAAEAGNDPALARMHFQTAVQAYQGDLLPGLYDDWLLIERERLRDACLTALERVALHAEEMGDHPIAQASLRQLVRMEPLHEPAHRALIRLAAQSGDRAGALRAYHRCVTIFQRELGVMPGATTIQEYERAQGAQADRVPARTVPTIPLVGRKGAVATLQSAWQQTGRDTPRLVLLTGEAGIGKTRLAEELAEWVARQGLAVAMAHCYATTGELAYAPVVAWLRALPLRPLADPWVRELARLMPELLAERADLPPPEPLSEPWQRTRLFQALTHGLLTGRHALLLVLDDLQWCDNDTLDWLQFLLTAPRDHAGGSKLVVVATMRSEDHAFEPRLSTWQARLTRQGVVSSIDLEPLSQEETVALASYVAGAPLEVEAGTWMYQQSEGYPLFIVELVRAGLLPQLSTAQQTVTEAVAATALPPQLRQIVEARLAQLAPTTREVIELAAVIGRSFTYRVLAQASTHDEATLVACLDEAWQRRIIREQDGEAYDFSHARLRDTAYARLSRTRRRMLHRQVAEALCEETGPDADRSAGMIAHHYAAAGHAAEAIDASLREAEAARRIYAYSEALAALERAAALFLELPAHPTTAQRTLQVYETMGEVQLWQARADLARAAFERALQAATGQAPWVQARLERKLGHTWQRDQGGYAQIALHYERAAHLLGPPDAQVDEAWWHEWCQLQLDELTLLYWWGRTVTMEQRLNEVRPLLVAHGTSLQRAALFLNLSQQRNRSNRFAPSLEALTYARTALDALTPEVPPEIRVRYQFGLGFNLLWYGDAAEAEAVLHATLKLAEATGDLAHQARCLAYLVIVYRRQGREAEVEAMIRGGLPLAKSIGMYDYLGAHQAAQAWLHWRHNNHQQAERLARAALKSWHKNPASYPLYWQALWILLDLALNNNRHEEAIAHTRRLCNPDQQIQPAPIEHLLQAALTAWDAAQPTTSHAYLQRAVTLAQHNNVS</sequence>
<evidence type="ECO:0000256" key="2">
    <source>
        <dbReference type="ARBA" id="ARBA00022840"/>
    </source>
</evidence>
<dbReference type="GO" id="GO:0006355">
    <property type="term" value="P:regulation of DNA-templated transcription"/>
    <property type="evidence" value="ECO:0007669"/>
    <property type="project" value="InterPro"/>
</dbReference>
<organism evidence="4 5">
    <name type="scientific">Candidatus Chloroploca asiatica</name>
    <dbReference type="NCBI Taxonomy" id="1506545"/>
    <lineage>
        <taxon>Bacteria</taxon>
        <taxon>Bacillati</taxon>
        <taxon>Chloroflexota</taxon>
        <taxon>Chloroflexia</taxon>
        <taxon>Chloroflexales</taxon>
        <taxon>Chloroflexineae</taxon>
        <taxon>Oscillochloridaceae</taxon>
        <taxon>Candidatus Chloroploca</taxon>
    </lineage>
</organism>
<dbReference type="GO" id="GO:0005737">
    <property type="term" value="C:cytoplasm"/>
    <property type="evidence" value="ECO:0007669"/>
    <property type="project" value="TreeGrafter"/>
</dbReference>
<dbReference type="PANTHER" id="PTHR16305:SF35">
    <property type="entry name" value="TRANSCRIPTIONAL ACTIVATOR DOMAIN"/>
    <property type="match status" value="1"/>
</dbReference>
<dbReference type="Pfam" id="PF13432">
    <property type="entry name" value="TPR_16"/>
    <property type="match status" value="1"/>
</dbReference>
<evidence type="ECO:0000256" key="1">
    <source>
        <dbReference type="ARBA" id="ARBA00022741"/>
    </source>
</evidence>
<dbReference type="SUPFAM" id="SSF48452">
    <property type="entry name" value="TPR-like"/>
    <property type="match status" value="2"/>
</dbReference>
<dbReference type="Pfam" id="PF13191">
    <property type="entry name" value="AAA_16"/>
    <property type="match status" value="1"/>
</dbReference>
<accession>A0A2H3KLY1</accession>
<dbReference type="Pfam" id="PF03704">
    <property type="entry name" value="BTAD"/>
    <property type="match status" value="1"/>
</dbReference>
<dbReference type="Gene3D" id="3.40.50.300">
    <property type="entry name" value="P-loop containing nucleotide triphosphate hydrolases"/>
    <property type="match status" value="1"/>
</dbReference>
<dbReference type="InterPro" id="IPR011990">
    <property type="entry name" value="TPR-like_helical_dom_sf"/>
</dbReference>
<keyword evidence="5" id="KW-1185">Reference proteome</keyword>
<dbReference type="InterPro" id="IPR041664">
    <property type="entry name" value="AAA_16"/>
</dbReference>
<comment type="caution">
    <text evidence="4">The sequence shown here is derived from an EMBL/GenBank/DDBJ whole genome shotgun (WGS) entry which is preliminary data.</text>
</comment>
<keyword evidence="1" id="KW-0547">Nucleotide-binding</keyword>
<dbReference type="GO" id="GO:0005524">
    <property type="term" value="F:ATP binding"/>
    <property type="evidence" value="ECO:0007669"/>
    <property type="project" value="UniProtKB-KW"/>
</dbReference>
<dbReference type="InterPro" id="IPR016032">
    <property type="entry name" value="Sig_transdc_resp-reg_C-effctor"/>
</dbReference>
<dbReference type="GO" id="GO:0003677">
    <property type="term" value="F:DNA binding"/>
    <property type="evidence" value="ECO:0007669"/>
    <property type="project" value="InterPro"/>
</dbReference>
<evidence type="ECO:0000259" key="3">
    <source>
        <dbReference type="SMART" id="SM01043"/>
    </source>
</evidence>
<dbReference type="InterPro" id="IPR036388">
    <property type="entry name" value="WH-like_DNA-bd_sf"/>
</dbReference>
<reference evidence="4 5" key="1">
    <citation type="submission" date="2016-05" db="EMBL/GenBank/DDBJ databases">
        <authorList>
            <person name="Lavstsen T."/>
            <person name="Jespersen J.S."/>
        </authorList>
    </citation>
    <scope>NUCLEOTIDE SEQUENCE [LARGE SCALE GENOMIC DNA]</scope>
    <source>
        <strain evidence="4 5">B7-9</strain>
    </source>
</reference>
<proteinExistence type="predicted"/>
<dbReference type="PANTHER" id="PTHR16305">
    <property type="entry name" value="TESTICULAR SOLUBLE ADENYLYL CYCLASE"/>
    <property type="match status" value="1"/>
</dbReference>
<dbReference type="SUPFAM" id="SSF52540">
    <property type="entry name" value="P-loop containing nucleoside triphosphate hydrolases"/>
    <property type="match status" value="1"/>
</dbReference>
<dbReference type="Proteomes" id="UP000220922">
    <property type="component" value="Unassembled WGS sequence"/>
</dbReference>
<evidence type="ECO:0000313" key="4">
    <source>
        <dbReference type="EMBL" id="PDV99055.1"/>
    </source>
</evidence>
<dbReference type="Gene3D" id="1.10.10.10">
    <property type="entry name" value="Winged helix-like DNA-binding domain superfamily/Winged helix DNA-binding domain"/>
    <property type="match status" value="1"/>
</dbReference>
<keyword evidence="2" id="KW-0067">ATP-binding</keyword>
<name>A0A2H3KLY1_9CHLR</name>
<feature type="domain" description="Bacterial transcriptional activator" evidence="3">
    <location>
        <begin position="102"/>
        <end position="246"/>
    </location>
</feature>
<dbReference type="GO" id="GO:0004016">
    <property type="term" value="F:adenylate cyclase activity"/>
    <property type="evidence" value="ECO:0007669"/>
    <property type="project" value="TreeGrafter"/>
</dbReference>
<dbReference type="Gene3D" id="1.25.40.10">
    <property type="entry name" value="Tetratricopeptide repeat domain"/>
    <property type="match status" value="2"/>
</dbReference>
<evidence type="ECO:0000313" key="5">
    <source>
        <dbReference type="Proteomes" id="UP000220922"/>
    </source>
</evidence>
<dbReference type="SMART" id="SM01043">
    <property type="entry name" value="BTAD"/>
    <property type="match status" value="1"/>
</dbReference>
<gene>
    <name evidence="4" type="ORF">A9Q02_13925</name>
</gene>
<protein>
    <recommendedName>
        <fullName evidence="3">Bacterial transcriptional activator domain-containing protein</fullName>
    </recommendedName>
</protein>